<dbReference type="InterPro" id="IPR017452">
    <property type="entry name" value="GPCR_Rhodpsn_7TM"/>
</dbReference>
<evidence type="ECO:0000256" key="9">
    <source>
        <dbReference type="SAM" id="Phobius"/>
    </source>
</evidence>
<feature type="transmembrane region" description="Helical" evidence="9">
    <location>
        <begin position="246"/>
        <end position="268"/>
    </location>
</feature>
<accession>A0ABM4DFQ7</accession>
<keyword evidence="3 9" id="KW-1133">Transmembrane helix</keyword>
<dbReference type="PANTHER" id="PTHR24238">
    <property type="entry name" value="G-PROTEIN COUPLED RECEPTOR"/>
    <property type="match status" value="1"/>
</dbReference>
<keyword evidence="11" id="KW-1185">Reference proteome</keyword>
<evidence type="ECO:0000256" key="5">
    <source>
        <dbReference type="ARBA" id="ARBA00023136"/>
    </source>
</evidence>
<evidence type="ECO:0000256" key="2">
    <source>
        <dbReference type="ARBA" id="ARBA00022692"/>
    </source>
</evidence>
<dbReference type="InterPro" id="IPR000276">
    <property type="entry name" value="GPCR_Rhodpsn"/>
</dbReference>
<protein>
    <submittedName>
        <fullName evidence="12">QRFP-like peptide receptor</fullName>
    </submittedName>
</protein>
<dbReference type="SMART" id="SM01381">
    <property type="entry name" value="7TM_GPCR_Srsx"/>
    <property type="match status" value="1"/>
</dbReference>
<feature type="transmembrane region" description="Helical" evidence="9">
    <location>
        <begin position="429"/>
        <end position="451"/>
    </location>
</feature>
<sequence>MGLIVDRPKAGKSGSGSSNDGNTSRRAFQNEQLFSEITILNFELIKMLHIVLTCISCGFELDTDLFREYFTHTAWFYVECYLRYYMRQSIHKMLVHAPSVNDYMTLPIGLLSEESVEARNKDFKKYREHFTHKCDRTKCNEDLFKRLFCTSDPVISLLRTTVRTKKKILREDVLQLLKSIISNSLVSYLIISNSKLRTIVNLLILNLAISDIIACLSIYPFIYIDLGETRIRGATANLLCGFTNGLSGFFAAAIESFITLSVFSFTRYLIINHPLKLSWRLELKSMKWVLGLTWALSFGIVIPNLISFKYDENFELCIRSWARGVDPLVYFFFTTTLGLLLPLFSLLFTYFTSLYTLYIKGKLRENTLNRNSAISDRNFDTKKKALKWLGFLVIIYLVCWGPFGTYWFFSVIFGKYSVKNYDDVRKNVRLLRLTLFFAALNTVLNPIVYAYKSKQLRSAFKSLIRLRVRAESTSTLKRPLFDKLEVIEQNASI</sequence>
<dbReference type="GeneID" id="136090484"/>
<dbReference type="RefSeq" id="XP_065673257.1">
    <property type="nucleotide sequence ID" value="XM_065817185.1"/>
</dbReference>
<dbReference type="PRINTS" id="PR00237">
    <property type="entry name" value="GPCRRHODOPSN"/>
</dbReference>
<keyword evidence="7" id="KW-0807">Transducer</keyword>
<keyword evidence="2 9" id="KW-0812">Transmembrane</keyword>
<feature type="compositionally biased region" description="Low complexity" evidence="8">
    <location>
        <begin position="11"/>
        <end position="24"/>
    </location>
</feature>
<dbReference type="Pfam" id="PF00001">
    <property type="entry name" value="7tm_1"/>
    <property type="match status" value="1"/>
</dbReference>
<gene>
    <name evidence="12" type="primary">LOC136090484</name>
</gene>
<evidence type="ECO:0000256" key="4">
    <source>
        <dbReference type="ARBA" id="ARBA00023040"/>
    </source>
</evidence>
<feature type="domain" description="G-protein coupled receptors family 1 profile" evidence="10">
    <location>
        <begin position="182"/>
        <end position="449"/>
    </location>
</feature>
<evidence type="ECO:0000256" key="1">
    <source>
        <dbReference type="ARBA" id="ARBA00004141"/>
    </source>
</evidence>
<reference evidence="12" key="1">
    <citation type="submission" date="2025-08" db="UniProtKB">
        <authorList>
            <consortium name="RefSeq"/>
        </authorList>
    </citation>
    <scope>IDENTIFICATION</scope>
</reference>
<feature type="transmembrane region" description="Helical" evidence="9">
    <location>
        <begin position="388"/>
        <end position="409"/>
    </location>
</feature>
<feature type="transmembrane region" description="Helical" evidence="9">
    <location>
        <begin position="288"/>
        <end position="308"/>
    </location>
</feature>
<keyword evidence="4" id="KW-0297">G-protein coupled receptor</keyword>
<proteinExistence type="predicted"/>
<evidence type="ECO:0000259" key="10">
    <source>
        <dbReference type="PROSITE" id="PS50262"/>
    </source>
</evidence>
<keyword evidence="5 9" id="KW-0472">Membrane</keyword>
<keyword evidence="6" id="KW-0675">Receptor</keyword>
<comment type="subcellular location">
    <subcellularLocation>
        <location evidence="1">Membrane</location>
        <topology evidence="1">Multi-pass membrane protein</topology>
    </subcellularLocation>
</comment>
<feature type="transmembrane region" description="Helical" evidence="9">
    <location>
        <begin position="328"/>
        <end position="358"/>
    </location>
</feature>
<evidence type="ECO:0000256" key="8">
    <source>
        <dbReference type="SAM" id="MobiDB-lite"/>
    </source>
</evidence>
<evidence type="ECO:0000313" key="11">
    <source>
        <dbReference type="Proteomes" id="UP001652625"/>
    </source>
</evidence>
<dbReference type="Proteomes" id="UP001652625">
    <property type="component" value="Chromosome 14"/>
</dbReference>
<dbReference type="CDD" id="cd00637">
    <property type="entry name" value="7tm_classA_rhodopsin-like"/>
    <property type="match status" value="1"/>
</dbReference>
<evidence type="ECO:0000256" key="3">
    <source>
        <dbReference type="ARBA" id="ARBA00022989"/>
    </source>
</evidence>
<evidence type="ECO:0000313" key="12">
    <source>
        <dbReference type="RefSeq" id="XP_065673257.1"/>
    </source>
</evidence>
<name>A0ABM4DFQ7_HYDVU</name>
<dbReference type="PANTHER" id="PTHR24238:SF57">
    <property type="entry name" value="G-PROTEIN COUPLED RECEPTOR 83"/>
    <property type="match status" value="1"/>
</dbReference>
<evidence type="ECO:0000256" key="7">
    <source>
        <dbReference type="ARBA" id="ARBA00023224"/>
    </source>
</evidence>
<evidence type="ECO:0000256" key="6">
    <source>
        <dbReference type="ARBA" id="ARBA00023170"/>
    </source>
</evidence>
<dbReference type="Gene3D" id="1.20.1070.10">
    <property type="entry name" value="Rhodopsin 7-helix transmembrane proteins"/>
    <property type="match status" value="1"/>
</dbReference>
<dbReference type="SUPFAM" id="SSF81321">
    <property type="entry name" value="Family A G protein-coupled receptor-like"/>
    <property type="match status" value="1"/>
</dbReference>
<feature type="region of interest" description="Disordered" evidence="8">
    <location>
        <begin position="1"/>
        <end position="24"/>
    </location>
</feature>
<organism evidence="11 12">
    <name type="scientific">Hydra vulgaris</name>
    <name type="common">Hydra</name>
    <name type="synonym">Hydra attenuata</name>
    <dbReference type="NCBI Taxonomy" id="6087"/>
    <lineage>
        <taxon>Eukaryota</taxon>
        <taxon>Metazoa</taxon>
        <taxon>Cnidaria</taxon>
        <taxon>Hydrozoa</taxon>
        <taxon>Hydroidolina</taxon>
        <taxon>Anthoathecata</taxon>
        <taxon>Aplanulata</taxon>
        <taxon>Hydridae</taxon>
        <taxon>Hydra</taxon>
    </lineage>
</organism>
<dbReference type="PROSITE" id="PS50262">
    <property type="entry name" value="G_PROTEIN_RECEP_F1_2"/>
    <property type="match status" value="1"/>
</dbReference>
<feature type="transmembrane region" description="Helical" evidence="9">
    <location>
        <begin position="203"/>
        <end position="226"/>
    </location>
</feature>